<keyword evidence="3" id="KW-1185">Reference proteome</keyword>
<accession>A0AA88D3H8</accession>
<dbReference type="EMBL" id="BTGU01009561">
    <property type="protein sequence ID" value="GMN25703.1"/>
    <property type="molecule type" value="Genomic_DNA"/>
</dbReference>
<evidence type="ECO:0008006" key="4">
    <source>
        <dbReference type="Google" id="ProtNLM"/>
    </source>
</evidence>
<gene>
    <name evidence="1" type="ORF">TIFTF001_051459</name>
    <name evidence="2" type="ORF">TIFTF001_051461</name>
</gene>
<dbReference type="EMBL" id="BTGU01009562">
    <property type="protein sequence ID" value="GMN25719.1"/>
    <property type="molecule type" value="Genomic_DNA"/>
</dbReference>
<organism evidence="2 3">
    <name type="scientific">Ficus carica</name>
    <name type="common">Common fig</name>
    <dbReference type="NCBI Taxonomy" id="3494"/>
    <lineage>
        <taxon>Eukaryota</taxon>
        <taxon>Viridiplantae</taxon>
        <taxon>Streptophyta</taxon>
        <taxon>Embryophyta</taxon>
        <taxon>Tracheophyta</taxon>
        <taxon>Spermatophyta</taxon>
        <taxon>Magnoliopsida</taxon>
        <taxon>eudicotyledons</taxon>
        <taxon>Gunneridae</taxon>
        <taxon>Pentapetalae</taxon>
        <taxon>rosids</taxon>
        <taxon>fabids</taxon>
        <taxon>Rosales</taxon>
        <taxon>Moraceae</taxon>
        <taxon>Ficeae</taxon>
        <taxon>Ficus</taxon>
    </lineage>
</organism>
<evidence type="ECO:0000313" key="2">
    <source>
        <dbReference type="EMBL" id="GMN25719.1"/>
    </source>
</evidence>
<dbReference type="AlphaFoldDB" id="A0AA88D3H8"/>
<name>A0AA88D3H8_FICCA</name>
<proteinExistence type="predicted"/>
<dbReference type="PANTHER" id="PTHR48449:SF1">
    <property type="entry name" value="DUF1985 DOMAIN-CONTAINING PROTEIN"/>
    <property type="match status" value="1"/>
</dbReference>
<reference evidence="2" key="1">
    <citation type="submission" date="2023-07" db="EMBL/GenBank/DDBJ databases">
        <title>draft genome sequence of fig (Ficus carica).</title>
        <authorList>
            <person name="Takahashi T."/>
            <person name="Nishimura K."/>
        </authorList>
    </citation>
    <scope>NUCLEOTIDE SEQUENCE</scope>
</reference>
<dbReference type="Proteomes" id="UP001187192">
    <property type="component" value="Unassembled WGS sequence"/>
</dbReference>
<comment type="caution">
    <text evidence="2">The sequence shown here is derived from an EMBL/GenBank/DDBJ whole genome shotgun (WGS) entry which is preliminary data.</text>
</comment>
<evidence type="ECO:0000313" key="1">
    <source>
        <dbReference type="EMBL" id="GMN25703.1"/>
    </source>
</evidence>
<evidence type="ECO:0000313" key="3">
    <source>
        <dbReference type="Proteomes" id="UP001187192"/>
    </source>
</evidence>
<sequence length="140" mass="16125">MIFCILLANANSVKIDPKYFTLADNLAQFNAFPWGVLSWEVTRAAICNAVENRLSSKRRPLKKYDKVHYSIAGFPHALLVWAYESLPTIVAKFTTKYVEAIPHMLSWTSTDNVKFDDVMSVFTAKEEKHVIYILYPDLYK</sequence>
<dbReference type="PANTHER" id="PTHR48449">
    <property type="entry name" value="DUF1985 DOMAIN-CONTAINING PROTEIN"/>
    <property type="match status" value="1"/>
</dbReference>
<protein>
    <recommendedName>
        <fullName evidence="4">DUF1985 domain-containing protein</fullName>
    </recommendedName>
</protein>